<evidence type="ECO:0000313" key="7">
    <source>
        <dbReference type="EMBL" id="CAI6332641.1"/>
    </source>
</evidence>
<feature type="region of interest" description="Disordered" evidence="5">
    <location>
        <begin position="75"/>
        <end position="112"/>
    </location>
</feature>
<dbReference type="Gene3D" id="3.30.420.10">
    <property type="entry name" value="Ribonuclease H-like superfamily/Ribonuclease H"/>
    <property type="match status" value="1"/>
</dbReference>
<feature type="compositionally biased region" description="Pro residues" evidence="5">
    <location>
        <begin position="595"/>
        <end position="618"/>
    </location>
</feature>
<evidence type="ECO:0000256" key="1">
    <source>
        <dbReference type="ARBA" id="ARBA00006357"/>
    </source>
</evidence>
<dbReference type="GO" id="GO:0005634">
    <property type="term" value="C:nucleus"/>
    <property type="evidence" value="ECO:0007669"/>
    <property type="project" value="TreeGrafter"/>
</dbReference>
<evidence type="ECO:0000256" key="5">
    <source>
        <dbReference type="SAM" id="MobiDB-lite"/>
    </source>
</evidence>
<dbReference type="EMBL" id="CAOQHR010000003">
    <property type="protein sequence ID" value="CAI6332641.1"/>
    <property type="molecule type" value="Genomic_DNA"/>
</dbReference>
<feature type="domain" description="Exonuclease" evidence="6">
    <location>
        <begin position="384"/>
        <end position="562"/>
    </location>
</feature>
<evidence type="ECO:0000256" key="4">
    <source>
        <dbReference type="ARBA" id="ARBA00022839"/>
    </source>
</evidence>
<dbReference type="InterPro" id="IPR047021">
    <property type="entry name" value="REXO1/3/4-like"/>
</dbReference>
<feature type="compositionally biased region" description="Basic and acidic residues" evidence="5">
    <location>
        <begin position="666"/>
        <end position="686"/>
    </location>
</feature>
<feature type="compositionally biased region" description="Pro residues" evidence="5">
    <location>
        <begin position="628"/>
        <end position="644"/>
    </location>
</feature>
<evidence type="ECO:0000256" key="2">
    <source>
        <dbReference type="ARBA" id="ARBA00022722"/>
    </source>
</evidence>
<gene>
    <name evidence="7" type="ORF">PDIGIT_LOCUS5668</name>
</gene>
<proteinExistence type="inferred from homology"/>
<dbReference type="GO" id="GO:0004527">
    <property type="term" value="F:exonuclease activity"/>
    <property type="evidence" value="ECO:0007669"/>
    <property type="project" value="UniProtKB-KW"/>
</dbReference>
<dbReference type="InterPro" id="IPR012337">
    <property type="entry name" value="RNaseH-like_sf"/>
</dbReference>
<feature type="region of interest" description="Disordered" evidence="5">
    <location>
        <begin position="571"/>
        <end position="686"/>
    </location>
</feature>
<name>A0A9W4UAH2_9PLEO</name>
<dbReference type="SUPFAM" id="SSF53098">
    <property type="entry name" value="Ribonuclease H-like"/>
    <property type="match status" value="1"/>
</dbReference>
<dbReference type="InterPro" id="IPR036397">
    <property type="entry name" value="RNaseH_sf"/>
</dbReference>
<organism evidence="7 8">
    <name type="scientific">Periconia digitata</name>
    <dbReference type="NCBI Taxonomy" id="1303443"/>
    <lineage>
        <taxon>Eukaryota</taxon>
        <taxon>Fungi</taxon>
        <taxon>Dikarya</taxon>
        <taxon>Ascomycota</taxon>
        <taxon>Pezizomycotina</taxon>
        <taxon>Dothideomycetes</taxon>
        <taxon>Pleosporomycetidae</taxon>
        <taxon>Pleosporales</taxon>
        <taxon>Massarineae</taxon>
        <taxon>Periconiaceae</taxon>
        <taxon>Periconia</taxon>
    </lineage>
</organism>
<keyword evidence="4" id="KW-0269">Exonuclease</keyword>
<dbReference type="AlphaFoldDB" id="A0A9W4UAH2"/>
<dbReference type="CDD" id="cd06145">
    <property type="entry name" value="REX1_like"/>
    <property type="match status" value="1"/>
</dbReference>
<keyword evidence="3" id="KW-0378">Hydrolase</keyword>
<protein>
    <recommendedName>
        <fullName evidence="6">Exonuclease domain-containing protein</fullName>
    </recommendedName>
</protein>
<keyword evidence="2" id="KW-0540">Nuclease</keyword>
<evidence type="ECO:0000259" key="6">
    <source>
        <dbReference type="SMART" id="SM00479"/>
    </source>
</evidence>
<dbReference type="PANTHER" id="PTHR12801">
    <property type="entry name" value="RNA EXONUCLEASE REXO1 / RECO3 FAMILY MEMBER-RELATED"/>
    <property type="match status" value="1"/>
</dbReference>
<dbReference type="Proteomes" id="UP001152607">
    <property type="component" value="Unassembled WGS sequence"/>
</dbReference>
<accession>A0A9W4UAH2</accession>
<comment type="caution">
    <text evidence="7">The sequence shown here is derived from an EMBL/GenBank/DDBJ whole genome shotgun (WGS) entry which is preliminary data.</text>
</comment>
<evidence type="ECO:0000256" key="3">
    <source>
        <dbReference type="ARBA" id="ARBA00022801"/>
    </source>
</evidence>
<keyword evidence="8" id="KW-1185">Reference proteome</keyword>
<dbReference type="SMART" id="SM00479">
    <property type="entry name" value="EXOIII"/>
    <property type="match status" value="1"/>
</dbReference>
<dbReference type="OrthoDB" id="3996471at2759"/>
<dbReference type="InterPro" id="IPR013520">
    <property type="entry name" value="Ribonucl_H"/>
</dbReference>
<sequence length="686" mass="76914">MWIGDTLPGRPLCPQGTECKLPRCMFYHEISPSQGFVSFDNDTTRAPPSATPADQDQQPARLKLDFQASPYYKPPQNIAALPKSPNPLDVEPSRTVASPKSPPPTRDEPNAASEAEVQVRLAPRPLKKEPVNYVKRTTLLKALHQYMEPFNAKLRRAVKLEYQVLHLSPNLLIKLAVDEEETIAKEHCAVYENVMKQRLFALKKMKLEQWVKMRREAIAQENGNSSTKPVVKRVISGLKKEYEVMVLRELKATKQQQMAYDVVTEMPTEADIAAASYAQELAFHWEVCDRCHSRFQVFPERRQRDGVLTTKDTCRHHWGKKFRPMSQPGQPLEPYIMRCCNEPVGSPGCTVGDTHVFKINFPARMALVMPFIETPENKNVGMDTAVSFDCEMAYTTYGLELMRLTVVSWPDPKPLVDVLVRPLGHVLDFNTRFSGITAQQFLDAKPYDPENPKPVKHDLRIVDSPMLARDLLLSHISPQTPLIGHAIENDLNAVRLIHPTIIDTVILFPARGGPPFRNSLKNLAKWHLNWDIQQGGADGHDSYEDSKTTGELARFRLAEFWQGLRTAGHSISRSGIIPPLSKAPSQPPWRKNPMPQRPPPGNNPSPPMNFMQQPPPPGVGSSFRLGSMPPPPPPPPGPPSPPSEAPSAPTMIGNEGLAASDGKRKRWDDYDDGTRIHKKAGRDSRE</sequence>
<dbReference type="PANTHER" id="PTHR12801:SF112">
    <property type="entry name" value="RNA EXONUCLEASE 3"/>
    <property type="match status" value="1"/>
</dbReference>
<reference evidence="7" key="1">
    <citation type="submission" date="2023-01" db="EMBL/GenBank/DDBJ databases">
        <authorList>
            <person name="Van Ghelder C."/>
            <person name="Rancurel C."/>
        </authorList>
    </citation>
    <scope>NUCLEOTIDE SEQUENCE</scope>
    <source>
        <strain evidence="7">CNCM I-4278</strain>
    </source>
</reference>
<feature type="region of interest" description="Disordered" evidence="5">
    <location>
        <begin position="37"/>
        <end position="60"/>
    </location>
</feature>
<dbReference type="InterPro" id="IPR034922">
    <property type="entry name" value="REX1-like_exo"/>
</dbReference>
<feature type="compositionally biased region" description="Polar residues" evidence="5">
    <location>
        <begin position="37"/>
        <end position="58"/>
    </location>
</feature>
<dbReference type="GO" id="GO:0003676">
    <property type="term" value="F:nucleic acid binding"/>
    <property type="evidence" value="ECO:0007669"/>
    <property type="project" value="InterPro"/>
</dbReference>
<comment type="similarity">
    <text evidence="1">Belongs to the REXO1/REXO3 family.</text>
</comment>
<evidence type="ECO:0000313" key="8">
    <source>
        <dbReference type="Proteomes" id="UP001152607"/>
    </source>
</evidence>